<keyword evidence="4" id="KW-1185">Reference proteome</keyword>
<sequence length="726" mass="76444">MHAWRGRRTENGTLYSMSPAPVIIAIDGRSGAGKTTLAVELAARLRARHKVSLFHLEDIYPGWNGLAAGIERYVSTVLEPLSRGMAATWTSWDWERHYDGDPRVTLPAEIVIVEGVGAAAAAARPFLGAVIWADSPEEVRRTRALQRDGETYEPYWDQWAAQESEWLAGDDVAAAADLQVRNVADGSAPEDVLQLLPYLPVLAQVLAPELSARRGLSLRAERLEARPQAAELFRALYGGSANAVWLDSSNAGASLNTGPAAGGDPADPTVRTAAERSRFSILADDGGTFGQSVTHRSGASHISAGSVTATVDGPFFRWLDSVWGRRAVRAPEGYPGEFTLGWLGYLGYELKRETGGTDVSAATPDAALIFAGRAVVLDHADGTAWLLALDAPDAAEWLDTARAAVQAAAAAPTGSDTQDAAELAGAAIVGGSTGVGGSSVPVFASRDSGVAYRAKIAEAQREIAEGNTYEVCLTTTLAARVPAGSLDPWNTYLALRRRNPAPFASYLAFDGLAVASTSPERFLRIAADGGMRAEPIKGTRRRAADATEDAALRTELATSLKDRAENIMIVDLLRNDLSHFAVPGSVTVSRLCAIESYATVHQMVSTIDATLPPGSPRAEAVAACFPAGSMTGAPKISTMAILDHLEAGPRGIYSGAIGYFSLNGATDLAVAIRTLVISADNDGTAELTLGVGGAITSDSVPDEEYDEIRTKAYGVLSTLGAEFPDP</sequence>
<dbReference type="PANTHER" id="PTHR11236:SF18">
    <property type="entry name" value="AMINODEOXYCHORISMATE SYNTHASE"/>
    <property type="match status" value="1"/>
</dbReference>
<name>A0A1H2BXL6_9MICC</name>
<evidence type="ECO:0000259" key="2">
    <source>
        <dbReference type="Pfam" id="PF04715"/>
    </source>
</evidence>
<protein>
    <submittedName>
        <fullName evidence="3">Para-aminobenzoate synthetase</fullName>
    </submittedName>
</protein>
<evidence type="ECO:0000259" key="1">
    <source>
        <dbReference type="Pfam" id="PF00425"/>
    </source>
</evidence>
<dbReference type="InterPro" id="IPR005801">
    <property type="entry name" value="ADC_synthase"/>
</dbReference>
<dbReference type="GO" id="GO:0046820">
    <property type="term" value="F:4-amino-4-deoxychorismate synthase activity"/>
    <property type="evidence" value="ECO:0007669"/>
    <property type="project" value="TreeGrafter"/>
</dbReference>
<dbReference type="Gene3D" id="3.40.50.300">
    <property type="entry name" value="P-loop containing nucleotide triphosphate hydrolases"/>
    <property type="match status" value="1"/>
</dbReference>
<feature type="domain" description="Chorismate-utilising enzyme C-terminal" evidence="1">
    <location>
        <begin position="451"/>
        <end position="711"/>
    </location>
</feature>
<evidence type="ECO:0000313" key="3">
    <source>
        <dbReference type="EMBL" id="SDT62822.1"/>
    </source>
</evidence>
<dbReference type="EMBL" id="LT629779">
    <property type="protein sequence ID" value="SDT62822.1"/>
    <property type="molecule type" value="Genomic_DNA"/>
</dbReference>
<dbReference type="SUPFAM" id="SSF52540">
    <property type="entry name" value="P-loop containing nucleoside triphosphate hydrolases"/>
    <property type="match status" value="1"/>
</dbReference>
<evidence type="ECO:0000313" key="4">
    <source>
        <dbReference type="Proteomes" id="UP000198751"/>
    </source>
</evidence>
<proteinExistence type="predicted"/>
<dbReference type="InterPro" id="IPR019999">
    <property type="entry name" value="Anth_synth_I-like"/>
</dbReference>
<dbReference type="Pfam" id="PF04715">
    <property type="entry name" value="Anth_synt_I_N"/>
    <property type="match status" value="1"/>
</dbReference>
<dbReference type="SUPFAM" id="SSF56322">
    <property type="entry name" value="ADC synthase"/>
    <property type="match status" value="1"/>
</dbReference>
<dbReference type="Pfam" id="PF00425">
    <property type="entry name" value="Chorismate_bind"/>
    <property type="match status" value="1"/>
</dbReference>
<dbReference type="InterPro" id="IPR027417">
    <property type="entry name" value="P-loop_NTPase"/>
</dbReference>
<accession>A0A1H2BXL6</accession>
<organism evidence="3 4">
    <name type="scientific">Pseudarthrobacter equi</name>
    <dbReference type="NCBI Taxonomy" id="728066"/>
    <lineage>
        <taxon>Bacteria</taxon>
        <taxon>Bacillati</taxon>
        <taxon>Actinomycetota</taxon>
        <taxon>Actinomycetes</taxon>
        <taxon>Micrococcales</taxon>
        <taxon>Micrococcaceae</taxon>
        <taxon>Pseudarthrobacter</taxon>
    </lineage>
</organism>
<dbReference type="InterPro" id="IPR006805">
    <property type="entry name" value="Anth_synth_I_N"/>
</dbReference>
<dbReference type="Gene3D" id="3.60.120.10">
    <property type="entry name" value="Anthranilate synthase"/>
    <property type="match status" value="1"/>
</dbReference>
<reference evidence="4" key="1">
    <citation type="submission" date="2016-10" db="EMBL/GenBank/DDBJ databases">
        <authorList>
            <person name="Varghese N."/>
            <person name="Submissions S."/>
        </authorList>
    </citation>
    <scope>NUCLEOTIDE SEQUENCE [LARGE SCALE GENOMIC DNA]</scope>
    <source>
        <strain evidence="4">IMMIB L-1606</strain>
    </source>
</reference>
<gene>
    <name evidence="3" type="ORF">SAMN04489743_4069</name>
</gene>
<dbReference type="GO" id="GO:0005737">
    <property type="term" value="C:cytoplasm"/>
    <property type="evidence" value="ECO:0007669"/>
    <property type="project" value="TreeGrafter"/>
</dbReference>
<dbReference type="PRINTS" id="PR00095">
    <property type="entry name" value="ANTSNTHASEI"/>
</dbReference>
<dbReference type="AlphaFoldDB" id="A0A1H2BXL6"/>
<dbReference type="GO" id="GO:0008153">
    <property type="term" value="P:4-aminobenzoate biosynthetic process"/>
    <property type="evidence" value="ECO:0007669"/>
    <property type="project" value="TreeGrafter"/>
</dbReference>
<dbReference type="Proteomes" id="UP000198751">
    <property type="component" value="Chromosome I"/>
</dbReference>
<dbReference type="PANTHER" id="PTHR11236">
    <property type="entry name" value="AMINOBENZOATE/ANTHRANILATE SYNTHASE"/>
    <property type="match status" value="1"/>
</dbReference>
<feature type="domain" description="Anthranilate synthase component I N-terminal" evidence="2">
    <location>
        <begin position="305"/>
        <end position="383"/>
    </location>
</feature>
<dbReference type="GO" id="GO:0000162">
    <property type="term" value="P:L-tryptophan biosynthetic process"/>
    <property type="evidence" value="ECO:0007669"/>
    <property type="project" value="TreeGrafter"/>
</dbReference>
<dbReference type="InterPro" id="IPR015890">
    <property type="entry name" value="Chorismate_C"/>
</dbReference>